<dbReference type="EMBL" id="KL584708">
    <property type="protein sequence ID" value="KEQ73917.1"/>
    <property type="molecule type" value="Genomic_DNA"/>
</dbReference>
<evidence type="ECO:0000313" key="2">
    <source>
        <dbReference type="Proteomes" id="UP000027730"/>
    </source>
</evidence>
<dbReference type="PANTHER" id="PTHR37490:SF1">
    <property type="entry name" value="GLYCOSYLTRANSFERASE 2-LIKE DOMAIN-CONTAINING PROTEIN"/>
    <property type="match status" value="1"/>
</dbReference>
<dbReference type="GeneID" id="25417811"/>
<dbReference type="STRING" id="1043004.A0A074WVZ4"/>
<dbReference type="Pfam" id="PF11913">
    <property type="entry name" value="DUF3431"/>
    <property type="match status" value="1"/>
</dbReference>
<dbReference type="Proteomes" id="UP000027730">
    <property type="component" value="Unassembled WGS sequence"/>
</dbReference>
<gene>
    <name evidence="1" type="ORF">M436DRAFT_8898</name>
</gene>
<feature type="non-terminal residue" evidence="1">
    <location>
        <position position="273"/>
    </location>
</feature>
<organism evidence="1 2">
    <name type="scientific">Aureobasidium namibiae CBS 147.97</name>
    <dbReference type="NCBI Taxonomy" id="1043004"/>
    <lineage>
        <taxon>Eukaryota</taxon>
        <taxon>Fungi</taxon>
        <taxon>Dikarya</taxon>
        <taxon>Ascomycota</taxon>
        <taxon>Pezizomycotina</taxon>
        <taxon>Dothideomycetes</taxon>
        <taxon>Dothideomycetidae</taxon>
        <taxon>Dothideales</taxon>
        <taxon>Saccotheciaceae</taxon>
        <taxon>Aureobasidium</taxon>
    </lineage>
</organism>
<dbReference type="AlphaFoldDB" id="A0A074WVZ4"/>
<dbReference type="OrthoDB" id="28755at2759"/>
<keyword evidence="2" id="KW-1185">Reference proteome</keyword>
<name>A0A074WVZ4_9PEZI</name>
<dbReference type="RefSeq" id="XP_013427820.1">
    <property type="nucleotide sequence ID" value="XM_013572366.1"/>
</dbReference>
<evidence type="ECO:0000313" key="1">
    <source>
        <dbReference type="EMBL" id="KEQ73917.1"/>
    </source>
</evidence>
<feature type="non-terminal residue" evidence="1">
    <location>
        <position position="1"/>
    </location>
</feature>
<dbReference type="PANTHER" id="PTHR37490">
    <property type="entry name" value="EXPRESSED PROTEIN"/>
    <property type="match status" value="1"/>
</dbReference>
<reference evidence="1 2" key="1">
    <citation type="journal article" date="2014" name="BMC Genomics">
        <title>Genome sequencing of four Aureobasidium pullulans varieties: biotechnological potential, stress tolerance, and description of new species.</title>
        <authorList>
            <person name="Gostin Ar C."/>
            <person name="Ohm R.A."/>
            <person name="Kogej T."/>
            <person name="Sonjak S."/>
            <person name="Turk M."/>
            <person name="Zajc J."/>
            <person name="Zalar P."/>
            <person name="Grube M."/>
            <person name="Sun H."/>
            <person name="Han J."/>
            <person name="Sharma A."/>
            <person name="Chiniquy J."/>
            <person name="Ngan C.Y."/>
            <person name="Lipzen A."/>
            <person name="Barry K."/>
            <person name="Grigoriev I.V."/>
            <person name="Gunde-Cimerman N."/>
        </authorList>
    </citation>
    <scope>NUCLEOTIDE SEQUENCE [LARGE SCALE GENOMIC DNA]</scope>
    <source>
        <strain evidence="1 2">CBS 147.97</strain>
    </source>
</reference>
<proteinExistence type="predicted"/>
<accession>A0A074WVZ4</accession>
<dbReference type="InterPro" id="IPR021838">
    <property type="entry name" value="DUF3431"/>
</dbReference>
<sequence>TLDFVVSRYNEPASQLAHQINTLHLLPNINSLATRLIVYNTGSDSILTYKRQIQSTLHPSIPVTIIQRENIGREAAAYLTHILTPPFPHASHTFFLQAEMHSPSLALARVRDYFIPNTGFLSLSSTHRTSNTCSHQPWDHSTWSESPAILSPIFSALNISDCIDYTLTYRGQFIVSARRIAATLPAVYSLLLHNLVDANATTHREEYARQQWLSGKRDSLNAPLFGFTMERLWGLVFGCRDKMEECPSLVAGMVGGMISRGGSGSAESCQCLD</sequence>
<protein>
    <recommendedName>
        <fullName evidence="3">Glycosyltransferase 2-like domain-containing protein</fullName>
    </recommendedName>
</protein>
<evidence type="ECO:0008006" key="3">
    <source>
        <dbReference type="Google" id="ProtNLM"/>
    </source>
</evidence>
<dbReference type="HOGENOM" id="CLU_070890_1_0_1"/>